<feature type="transmembrane region" description="Helical" evidence="7">
    <location>
        <begin position="170"/>
        <end position="191"/>
    </location>
</feature>
<evidence type="ECO:0000313" key="9">
    <source>
        <dbReference type="EMBL" id="MFC1405283.1"/>
    </source>
</evidence>
<dbReference type="InterPro" id="IPR020846">
    <property type="entry name" value="MFS_dom"/>
</dbReference>
<feature type="transmembrane region" description="Helical" evidence="7">
    <location>
        <begin position="413"/>
        <end position="431"/>
    </location>
</feature>
<feature type="transmembrane region" description="Helical" evidence="7">
    <location>
        <begin position="203"/>
        <end position="223"/>
    </location>
</feature>
<evidence type="ECO:0000256" key="4">
    <source>
        <dbReference type="ARBA" id="ARBA00022989"/>
    </source>
</evidence>
<dbReference type="PANTHER" id="PTHR42718">
    <property type="entry name" value="MAJOR FACILITATOR SUPERFAMILY MULTIDRUG TRANSPORTER MFSC"/>
    <property type="match status" value="1"/>
</dbReference>
<feature type="transmembrane region" description="Helical" evidence="7">
    <location>
        <begin position="235"/>
        <end position="252"/>
    </location>
</feature>
<dbReference type="PANTHER" id="PTHR42718:SF9">
    <property type="entry name" value="MAJOR FACILITATOR SUPERFAMILY MULTIDRUG TRANSPORTER MFSC"/>
    <property type="match status" value="1"/>
</dbReference>
<evidence type="ECO:0000256" key="7">
    <source>
        <dbReference type="SAM" id="Phobius"/>
    </source>
</evidence>
<feature type="transmembrane region" description="Helical" evidence="7">
    <location>
        <begin position="142"/>
        <end position="164"/>
    </location>
</feature>
<evidence type="ECO:0000256" key="6">
    <source>
        <dbReference type="ARBA" id="ARBA00023251"/>
    </source>
</evidence>
<sequence length="495" mass="50770">MPPITAEAEPRPARPTPFIIGILILAAIVSSFEATMMYTALPEVIQHFKTTPGNAGWVLTGFLLVGAASAAISGRLGDAFGRRNVLVVVLVASIVGSVVSLASNSLAGLIIGRSIQGLAGGLVPLCIGVLRENLPKKKLPVGVAVVAGAAMWGGAAGNVISGNIVDSWGWHYIFVVAAVLAAVTAVGACFLPRPVVKSGLDRIDWLGGLLFAPGVALALYGVNESSTWGWSSGKTIGFILGGIVVLVLWTVWELNVDKPLINIRFFFDRKLGLTLVATALVSFGTLGISGFVGQIVMQTPKMAPVGLGLSAGTAGDVSFAIGLIGFVAASLSGRISRGGRARNSFIIGAAFAVAAAILSALLLHSLAGWIISQIVLTIATGFLLSSLPNLIVEGVPGSNTSEAQGVYMVTQTAFSGVGTSIGTVLMSHYLVTGTPFTTRTGYNVLFTMVAVVAAVAVVVALFIRLNPLKAGDSDELAEARAEGLADAVAITPEAI</sequence>
<evidence type="ECO:0000313" key="10">
    <source>
        <dbReference type="Proteomes" id="UP001592528"/>
    </source>
</evidence>
<dbReference type="Gene3D" id="1.20.1250.20">
    <property type="entry name" value="MFS general substrate transporter like domains"/>
    <property type="match status" value="2"/>
</dbReference>
<dbReference type="RefSeq" id="WP_051725821.1">
    <property type="nucleotide sequence ID" value="NZ_JBHEZZ010000019.1"/>
</dbReference>
<comment type="caution">
    <text evidence="9">The sequence shown here is derived from an EMBL/GenBank/DDBJ whole genome shotgun (WGS) entry which is preliminary data.</text>
</comment>
<keyword evidence="3 7" id="KW-0812">Transmembrane</keyword>
<feature type="transmembrane region" description="Helical" evidence="7">
    <location>
        <begin position="345"/>
        <end position="363"/>
    </location>
</feature>
<gene>
    <name evidence="9" type="ORF">ACEZDJ_28765</name>
</gene>
<keyword evidence="10" id="KW-1185">Reference proteome</keyword>
<feature type="transmembrane region" description="Helical" evidence="7">
    <location>
        <begin position="443"/>
        <end position="463"/>
    </location>
</feature>
<keyword evidence="6" id="KW-0046">Antibiotic resistance</keyword>
<reference evidence="9 10" key="1">
    <citation type="submission" date="2024-09" db="EMBL/GenBank/DDBJ databases">
        <authorList>
            <person name="Lee S.D."/>
        </authorList>
    </citation>
    <scope>NUCLEOTIDE SEQUENCE [LARGE SCALE GENOMIC DNA]</scope>
    <source>
        <strain evidence="9 10">N1-5</strain>
    </source>
</reference>
<evidence type="ECO:0000256" key="2">
    <source>
        <dbReference type="ARBA" id="ARBA00022448"/>
    </source>
</evidence>
<dbReference type="PROSITE" id="PS50850">
    <property type="entry name" value="MFS"/>
    <property type="match status" value="1"/>
</dbReference>
<feature type="transmembrane region" description="Helical" evidence="7">
    <location>
        <begin position="18"/>
        <end position="41"/>
    </location>
</feature>
<dbReference type="EMBL" id="JBHEZZ010000019">
    <property type="protein sequence ID" value="MFC1405283.1"/>
    <property type="molecule type" value="Genomic_DNA"/>
</dbReference>
<keyword evidence="2" id="KW-0813">Transport</keyword>
<evidence type="ECO:0000259" key="8">
    <source>
        <dbReference type="PROSITE" id="PS50850"/>
    </source>
</evidence>
<feature type="domain" description="Major facilitator superfamily (MFS) profile" evidence="8">
    <location>
        <begin position="19"/>
        <end position="468"/>
    </location>
</feature>
<dbReference type="Proteomes" id="UP001592528">
    <property type="component" value="Unassembled WGS sequence"/>
</dbReference>
<evidence type="ECO:0000256" key="3">
    <source>
        <dbReference type="ARBA" id="ARBA00022692"/>
    </source>
</evidence>
<feature type="transmembrane region" description="Helical" evidence="7">
    <location>
        <begin position="317"/>
        <end position="333"/>
    </location>
</feature>
<dbReference type="InterPro" id="IPR036259">
    <property type="entry name" value="MFS_trans_sf"/>
</dbReference>
<dbReference type="Pfam" id="PF07690">
    <property type="entry name" value="MFS_1"/>
    <property type="match status" value="1"/>
</dbReference>
<feature type="transmembrane region" description="Helical" evidence="7">
    <location>
        <begin position="109"/>
        <end position="130"/>
    </location>
</feature>
<proteinExistence type="predicted"/>
<accession>A0ABV6UV25</accession>
<feature type="transmembrane region" description="Helical" evidence="7">
    <location>
        <begin position="273"/>
        <end position="297"/>
    </location>
</feature>
<organism evidence="9 10">
    <name type="scientific">Streptacidiphilus cavernicola</name>
    <dbReference type="NCBI Taxonomy" id="3342716"/>
    <lineage>
        <taxon>Bacteria</taxon>
        <taxon>Bacillati</taxon>
        <taxon>Actinomycetota</taxon>
        <taxon>Actinomycetes</taxon>
        <taxon>Kitasatosporales</taxon>
        <taxon>Streptomycetaceae</taxon>
        <taxon>Streptacidiphilus</taxon>
    </lineage>
</organism>
<keyword evidence="4 7" id="KW-1133">Transmembrane helix</keyword>
<dbReference type="InterPro" id="IPR011701">
    <property type="entry name" value="MFS"/>
</dbReference>
<feature type="transmembrane region" description="Helical" evidence="7">
    <location>
        <begin position="369"/>
        <end position="392"/>
    </location>
</feature>
<evidence type="ECO:0000256" key="5">
    <source>
        <dbReference type="ARBA" id="ARBA00023136"/>
    </source>
</evidence>
<feature type="transmembrane region" description="Helical" evidence="7">
    <location>
        <begin position="53"/>
        <end position="72"/>
    </location>
</feature>
<feature type="transmembrane region" description="Helical" evidence="7">
    <location>
        <begin position="84"/>
        <end position="103"/>
    </location>
</feature>
<comment type="subcellular location">
    <subcellularLocation>
        <location evidence="1">Cell membrane</location>
        <topology evidence="1">Multi-pass membrane protein</topology>
    </subcellularLocation>
</comment>
<name>A0ABV6UV25_9ACTN</name>
<evidence type="ECO:0000256" key="1">
    <source>
        <dbReference type="ARBA" id="ARBA00004651"/>
    </source>
</evidence>
<dbReference type="SUPFAM" id="SSF103473">
    <property type="entry name" value="MFS general substrate transporter"/>
    <property type="match status" value="2"/>
</dbReference>
<protein>
    <submittedName>
        <fullName evidence="9">MFS transporter</fullName>
    </submittedName>
</protein>
<keyword evidence="5 7" id="KW-0472">Membrane</keyword>